<gene>
    <name evidence="5" type="ORF">FALBO_13150</name>
</gene>
<name>A0A8H4L147_9HYPO</name>
<dbReference type="Pfam" id="PF04082">
    <property type="entry name" value="Fungal_trans"/>
    <property type="match status" value="1"/>
</dbReference>
<keyword evidence="5" id="KW-0238">DNA-binding</keyword>
<dbReference type="Proteomes" id="UP000554235">
    <property type="component" value="Unassembled WGS sequence"/>
</dbReference>
<reference evidence="5 6" key="1">
    <citation type="submission" date="2020-01" db="EMBL/GenBank/DDBJ databases">
        <title>Identification and distribution of gene clusters putatively required for synthesis of sphingolipid metabolism inhibitors in phylogenetically diverse species of the filamentous fungus Fusarium.</title>
        <authorList>
            <person name="Kim H.-S."/>
            <person name="Busman M."/>
            <person name="Brown D.W."/>
            <person name="Divon H."/>
            <person name="Uhlig S."/>
            <person name="Proctor R.H."/>
        </authorList>
    </citation>
    <scope>NUCLEOTIDE SEQUENCE [LARGE SCALE GENOMIC DNA]</scope>
    <source>
        <strain evidence="5 6">NRRL 20459</strain>
    </source>
</reference>
<evidence type="ECO:0000256" key="2">
    <source>
        <dbReference type="SAM" id="Coils"/>
    </source>
</evidence>
<feature type="region of interest" description="Disordered" evidence="3">
    <location>
        <begin position="201"/>
        <end position="221"/>
    </location>
</feature>
<evidence type="ECO:0000313" key="6">
    <source>
        <dbReference type="Proteomes" id="UP000554235"/>
    </source>
</evidence>
<evidence type="ECO:0000259" key="4">
    <source>
        <dbReference type="Pfam" id="PF04082"/>
    </source>
</evidence>
<evidence type="ECO:0000313" key="5">
    <source>
        <dbReference type="EMBL" id="KAF4460076.1"/>
    </source>
</evidence>
<keyword evidence="6" id="KW-1185">Reference proteome</keyword>
<dbReference type="InterPro" id="IPR053187">
    <property type="entry name" value="Notoamide_regulator"/>
</dbReference>
<evidence type="ECO:0000256" key="1">
    <source>
        <dbReference type="ARBA" id="ARBA00023242"/>
    </source>
</evidence>
<organism evidence="5 6">
    <name type="scientific">Fusarium albosuccineum</name>
    <dbReference type="NCBI Taxonomy" id="1237068"/>
    <lineage>
        <taxon>Eukaryota</taxon>
        <taxon>Fungi</taxon>
        <taxon>Dikarya</taxon>
        <taxon>Ascomycota</taxon>
        <taxon>Pezizomycotina</taxon>
        <taxon>Sordariomycetes</taxon>
        <taxon>Hypocreomycetidae</taxon>
        <taxon>Hypocreales</taxon>
        <taxon>Nectriaceae</taxon>
        <taxon>Fusarium</taxon>
        <taxon>Fusarium decemcellulare species complex</taxon>
    </lineage>
</organism>
<feature type="compositionally biased region" description="Polar residues" evidence="3">
    <location>
        <begin position="210"/>
        <end position="221"/>
    </location>
</feature>
<keyword evidence="2" id="KW-0175">Coiled coil</keyword>
<dbReference type="InterPro" id="IPR007219">
    <property type="entry name" value="XnlR_reg_dom"/>
</dbReference>
<dbReference type="CDD" id="cd12148">
    <property type="entry name" value="fungal_TF_MHR"/>
    <property type="match status" value="1"/>
</dbReference>
<accession>A0A8H4L147</accession>
<dbReference type="GO" id="GO:0003677">
    <property type="term" value="F:DNA binding"/>
    <property type="evidence" value="ECO:0007669"/>
    <property type="project" value="UniProtKB-KW"/>
</dbReference>
<evidence type="ECO:0000256" key="3">
    <source>
        <dbReference type="SAM" id="MobiDB-lite"/>
    </source>
</evidence>
<dbReference type="GO" id="GO:0008270">
    <property type="term" value="F:zinc ion binding"/>
    <property type="evidence" value="ECO:0007669"/>
    <property type="project" value="InterPro"/>
</dbReference>
<dbReference type="PANTHER" id="PTHR47256">
    <property type="entry name" value="ZN(II)2CYS6 TRANSCRIPTION FACTOR (EUROFUNG)-RELATED"/>
    <property type="match status" value="1"/>
</dbReference>
<dbReference type="AlphaFoldDB" id="A0A8H4L147"/>
<sequence length="708" mass="81198">MAPVASTSDSHHPASCQIFIPPFALPQPRSALGLLESPCAMEHDADKRRRLADLLPAPARTPLTAVTAVSSATRLPRARKRSVPAACEACRLRKSKALKRKYDETKDRNEVLEELFQFLQSKPEKEAFELFRRIRAKDDAESIVKHVKDGNLVLQLALTPESRFRYQFPHVKEMPRFLQTPDNPYVDSMVYEWTVGALSTSQQSSQSQSRRASGNETENQSPYLKPFHAAVLVDPLLDSVKPSTWTSVSTDDDLMRDLLAAYFLSEHMFFPHINKNLFLEDMASRSTRFCSSLLVNSVLAVACHCSRRIQGRADYWNPQSLGYKFLAEAKRLWDLEGQQSKLTTIQAALFLNRTCNMDGADTIGRWYTSRAVDMARELELFTVPNKAMSQEMRIAREFTAWTLFCWQGFVSYVLFRPPLIAAPPEFPLPDPTLCPQWYGDFWIKYPLDRMPTTAHYGHDFKARAELMAIMNEIAVEYFSGIQPREGRSMKTILKFYAKLKAWHDALPEPLTVKRIVLPSQLKLHMTYHNLVINLFKPLADNELEALDLGTFVKEVQQTPKQVVMSATVRLETLFRIYYLRHGFEAMDVFLLHFLNTLGFMALEELKTNKDPSMINDRRCLLLMCALGLREQGQYYYLVRTIFHLFRSSMSPDDVSLLKLYAQDQNPEKDELHRPQDIVSEYPLNITAILDDPQAHRVTHLVETTKLTG</sequence>
<proteinExistence type="predicted"/>
<protein>
    <submittedName>
        <fullName evidence="5">Zn(2)-C6 fungal-type DNA-binding domain</fullName>
    </submittedName>
</protein>
<keyword evidence="1" id="KW-0539">Nucleus</keyword>
<feature type="domain" description="Xylanolytic transcriptional activator regulatory" evidence="4">
    <location>
        <begin position="261"/>
        <end position="503"/>
    </location>
</feature>
<feature type="coiled-coil region" evidence="2">
    <location>
        <begin position="95"/>
        <end position="122"/>
    </location>
</feature>
<comment type="caution">
    <text evidence="5">The sequence shown here is derived from an EMBL/GenBank/DDBJ whole genome shotgun (WGS) entry which is preliminary data.</text>
</comment>
<dbReference type="OrthoDB" id="426882at2759"/>
<dbReference type="EMBL" id="JAADYS010002023">
    <property type="protein sequence ID" value="KAF4460076.1"/>
    <property type="molecule type" value="Genomic_DNA"/>
</dbReference>
<dbReference type="GO" id="GO:0006351">
    <property type="term" value="P:DNA-templated transcription"/>
    <property type="evidence" value="ECO:0007669"/>
    <property type="project" value="InterPro"/>
</dbReference>
<dbReference type="PANTHER" id="PTHR47256:SF1">
    <property type="entry name" value="ZN(II)2CYS6 TRANSCRIPTION FACTOR (EUROFUNG)"/>
    <property type="match status" value="1"/>
</dbReference>